<dbReference type="Gene3D" id="3.80.30.20">
    <property type="entry name" value="tm_1862 like domain"/>
    <property type="match status" value="1"/>
</dbReference>
<dbReference type="GO" id="GO:0035599">
    <property type="term" value="F:aspartic acid methylthiotransferase activity"/>
    <property type="evidence" value="ECO:0007669"/>
    <property type="project" value="TreeGrafter"/>
</dbReference>
<gene>
    <name evidence="8 12" type="primary">rimO</name>
    <name evidence="12" type="ORF">HH216_06415</name>
</gene>
<dbReference type="PROSITE" id="PS50926">
    <property type="entry name" value="TRAM"/>
    <property type="match status" value="1"/>
</dbReference>
<dbReference type="GO" id="GO:0046872">
    <property type="term" value="F:metal ion binding"/>
    <property type="evidence" value="ECO:0007669"/>
    <property type="project" value="UniProtKB-KW"/>
</dbReference>
<evidence type="ECO:0000313" key="12">
    <source>
        <dbReference type="EMBL" id="QJD78093.1"/>
    </source>
</evidence>
<protein>
    <recommendedName>
        <fullName evidence="8">Ribosomal protein uS12 methylthiotransferase RimO</fullName>
        <shortName evidence="8">uS12 MTTase</shortName>
        <shortName evidence="8">uS12 methylthiotransferase</shortName>
        <ecNumber evidence="8">2.8.4.4</ecNumber>
    </recommendedName>
    <alternativeName>
        <fullName evidence="8">Ribosomal protein uS12 (aspartate-C(3))-methylthiotransferase</fullName>
    </alternativeName>
    <alternativeName>
        <fullName evidence="8">Ribosome maturation factor RimO</fullName>
    </alternativeName>
</protein>
<feature type="binding site" evidence="8">
    <location>
        <position position="18"/>
    </location>
    <ligand>
        <name>[4Fe-4S] cluster</name>
        <dbReference type="ChEBI" id="CHEBI:49883"/>
        <label>1</label>
    </ligand>
</feature>
<dbReference type="AlphaFoldDB" id="A0A7L5DLM6"/>
<evidence type="ECO:0000259" key="10">
    <source>
        <dbReference type="PROSITE" id="PS51449"/>
    </source>
</evidence>
<feature type="binding site" evidence="8">
    <location>
        <position position="90"/>
    </location>
    <ligand>
        <name>[4Fe-4S] cluster</name>
        <dbReference type="ChEBI" id="CHEBI:49883"/>
        <label>1</label>
    </ligand>
</feature>
<dbReference type="GO" id="GO:0051539">
    <property type="term" value="F:4 iron, 4 sulfur cluster binding"/>
    <property type="evidence" value="ECO:0007669"/>
    <property type="project" value="UniProtKB-UniRule"/>
</dbReference>
<reference evidence="12 13" key="1">
    <citation type="submission" date="2020-04" db="EMBL/GenBank/DDBJ databases">
        <title>Genome sequencing of novel species.</title>
        <authorList>
            <person name="Heo J."/>
            <person name="Kim S.-J."/>
            <person name="Kim J.-S."/>
            <person name="Hong S.-B."/>
            <person name="Kwon S.-W."/>
        </authorList>
    </citation>
    <scope>NUCLEOTIDE SEQUENCE [LARGE SCALE GENOMIC DNA]</scope>
    <source>
        <strain evidence="12 13">CJU-R4</strain>
    </source>
</reference>
<dbReference type="InterPro" id="IPR005839">
    <property type="entry name" value="Methylthiotransferase"/>
</dbReference>
<evidence type="ECO:0000256" key="8">
    <source>
        <dbReference type="HAMAP-Rule" id="MF_01865"/>
    </source>
</evidence>
<dbReference type="InterPro" id="IPR006638">
    <property type="entry name" value="Elp3/MiaA/NifB-like_rSAM"/>
</dbReference>
<comment type="cofactor">
    <cofactor evidence="8">
        <name>[4Fe-4S] cluster</name>
        <dbReference type="ChEBI" id="CHEBI:49883"/>
    </cofactor>
    <text evidence="8">Binds 2 [4Fe-4S] clusters. One cluster is coordinated with 3 cysteines and an exchangeable S-adenosyl-L-methionine.</text>
</comment>
<dbReference type="Gene3D" id="3.40.50.12160">
    <property type="entry name" value="Methylthiotransferase, N-terminal domain"/>
    <property type="match status" value="1"/>
</dbReference>
<comment type="function">
    <text evidence="8">Catalyzes the methylthiolation of an aspartic acid residue of ribosomal protein uS12.</text>
</comment>
<keyword evidence="6 8" id="KW-0408">Iron</keyword>
<keyword evidence="5 8" id="KW-0479">Metal-binding</keyword>
<dbReference type="PANTHER" id="PTHR43837">
    <property type="entry name" value="RIBOSOMAL PROTEIN S12 METHYLTHIOTRANSFERASE RIMO"/>
    <property type="match status" value="1"/>
</dbReference>
<keyword evidence="1 8" id="KW-0004">4Fe-4S</keyword>
<dbReference type="NCBIfam" id="TIGR00089">
    <property type="entry name" value="MiaB/RimO family radical SAM methylthiotransferase"/>
    <property type="match status" value="1"/>
</dbReference>
<evidence type="ECO:0000256" key="7">
    <source>
        <dbReference type="ARBA" id="ARBA00023014"/>
    </source>
</evidence>
<keyword evidence="13" id="KW-1185">Reference proteome</keyword>
<dbReference type="InterPro" id="IPR002792">
    <property type="entry name" value="TRAM_dom"/>
</dbReference>
<dbReference type="NCBIfam" id="TIGR01125">
    <property type="entry name" value="30S ribosomal protein S12 methylthiotransferase RimO"/>
    <property type="match status" value="1"/>
</dbReference>
<dbReference type="SFLD" id="SFLDF00274">
    <property type="entry name" value="ribosomal_protein_S12_methylth"/>
    <property type="match status" value="1"/>
</dbReference>
<dbReference type="GO" id="GO:0103039">
    <property type="term" value="F:protein methylthiotransferase activity"/>
    <property type="evidence" value="ECO:0007669"/>
    <property type="project" value="UniProtKB-EC"/>
</dbReference>
<dbReference type="SUPFAM" id="SSF102114">
    <property type="entry name" value="Radical SAM enzymes"/>
    <property type="match status" value="1"/>
</dbReference>
<evidence type="ECO:0000259" key="11">
    <source>
        <dbReference type="PROSITE" id="PS51918"/>
    </source>
</evidence>
<dbReference type="PROSITE" id="PS51449">
    <property type="entry name" value="MTTASE_N"/>
    <property type="match status" value="1"/>
</dbReference>
<organism evidence="12 13">
    <name type="scientific">Spirosoma rhododendri</name>
    <dbReference type="NCBI Taxonomy" id="2728024"/>
    <lineage>
        <taxon>Bacteria</taxon>
        <taxon>Pseudomonadati</taxon>
        <taxon>Bacteroidota</taxon>
        <taxon>Cytophagia</taxon>
        <taxon>Cytophagales</taxon>
        <taxon>Cytophagaceae</taxon>
        <taxon>Spirosoma</taxon>
    </lineage>
</organism>
<dbReference type="Pfam" id="PF00919">
    <property type="entry name" value="UPF0004"/>
    <property type="match status" value="1"/>
</dbReference>
<evidence type="ECO:0000256" key="3">
    <source>
        <dbReference type="ARBA" id="ARBA00022679"/>
    </source>
</evidence>
<accession>A0A7L5DLM6</accession>
<dbReference type="KEGG" id="srho:HH216_06415"/>
<dbReference type="SFLD" id="SFLDS00029">
    <property type="entry name" value="Radical_SAM"/>
    <property type="match status" value="1"/>
</dbReference>
<dbReference type="InterPro" id="IPR013848">
    <property type="entry name" value="Methylthiotransferase_N"/>
</dbReference>
<evidence type="ECO:0000256" key="6">
    <source>
        <dbReference type="ARBA" id="ARBA00023004"/>
    </source>
</evidence>
<feature type="binding site" evidence="8">
    <location>
        <position position="158"/>
    </location>
    <ligand>
        <name>[4Fe-4S] cluster</name>
        <dbReference type="ChEBI" id="CHEBI:49883"/>
        <label>2</label>
        <note>4Fe-4S-S-AdoMet</note>
    </ligand>
</feature>
<dbReference type="InterPro" id="IPR020612">
    <property type="entry name" value="Methylthiotransferase_CS"/>
</dbReference>
<evidence type="ECO:0000259" key="9">
    <source>
        <dbReference type="PROSITE" id="PS50926"/>
    </source>
</evidence>
<dbReference type="PROSITE" id="PS01278">
    <property type="entry name" value="MTTASE_RADICAL"/>
    <property type="match status" value="1"/>
</dbReference>
<dbReference type="InterPro" id="IPR007197">
    <property type="entry name" value="rSAM"/>
</dbReference>
<dbReference type="Pfam" id="PF18693">
    <property type="entry name" value="TRAM_2"/>
    <property type="match status" value="1"/>
</dbReference>
<dbReference type="InterPro" id="IPR012340">
    <property type="entry name" value="NA-bd_OB-fold"/>
</dbReference>
<dbReference type="Pfam" id="PF04055">
    <property type="entry name" value="Radical_SAM"/>
    <property type="match status" value="1"/>
</dbReference>
<dbReference type="HAMAP" id="MF_01865">
    <property type="entry name" value="MTTase_RimO"/>
    <property type="match status" value="1"/>
</dbReference>
<dbReference type="PROSITE" id="PS51918">
    <property type="entry name" value="RADICAL_SAM"/>
    <property type="match status" value="1"/>
</dbReference>
<dbReference type="InterPro" id="IPR038135">
    <property type="entry name" value="Methylthiotransferase_N_sf"/>
</dbReference>
<keyword evidence="4 8" id="KW-0949">S-adenosyl-L-methionine</keyword>
<comment type="similarity">
    <text evidence="8">Belongs to the methylthiotransferase family. RimO subfamily.</text>
</comment>
<evidence type="ECO:0000313" key="13">
    <source>
        <dbReference type="Proteomes" id="UP000501128"/>
    </source>
</evidence>
<feature type="binding site" evidence="8">
    <location>
        <position position="56"/>
    </location>
    <ligand>
        <name>[4Fe-4S] cluster</name>
        <dbReference type="ChEBI" id="CHEBI:49883"/>
        <label>1</label>
    </ligand>
</feature>
<keyword evidence="12" id="KW-0689">Ribosomal protein</keyword>
<dbReference type="EMBL" id="CP051677">
    <property type="protein sequence ID" value="QJD78093.1"/>
    <property type="molecule type" value="Genomic_DNA"/>
</dbReference>
<dbReference type="RefSeq" id="WP_169550037.1">
    <property type="nucleotide sequence ID" value="NZ_CP051677.1"/>
</dbReference>
<dbReference type="Gene3D" id="2.40.50.140">
    <property type="entry name" value="Nucleic acid-binding proteins"/>
    <property type="match status" value="1"/>
</dbReference>
<dbReference type="GO" id="GO:0005840">
    <property type="term" value="C:ribosome"/>
    <property type="evidence" value="ECO:0007669"/>
    <property type="project" value="UniProtKB-KW"/>
</dbReference>
<evidence type="ECO:0000256" key="5">
    <source>
        <dbReference type="ARBA" id="ARBA00022723"/>
    </source>
</evidence>
<dbReference type="FunFam" id="3.80.30.20:FF:000001">
    <property type="entry name" value="tRNA-2-methylthio-N(6)-dimethylallyladenosine synthase 2"/>
    <property type="match status" value="1"/>
</dbReference>
<feature type="domain" description="Radical SAM core" evidence="11">
    <location>
        <begin position="137"/>
        <end position="367"/>
    </location>
</feature>
<feature type="binding site" evidence="8">
    <location>
        <position position="151"/>
    </location>
    <ligand>
        <name>[4Fe-4S] cluster</name>
        <dbReference type="ChEBI" id="CHEBI:49883"/>
        <label>2</label>
        <note>4Fe-4S-S-AdoMet</note>
    </ligand>
</feature>
<dbReference type="CDD" id="cd01335">
    <property type="entry name" value="Radical_SAM"/>
    <property type="match status" value="1"/>
</dbReference>
<dbReference type="PANTHER" id="PTHR43837:SF1">
    <property type="entry name" value="RIBOSOMAL PROTEIN US12 METHYLTHIOTRANSFERASE RIMO"/>
    <property type="match status" value="1"/>
</dbReference>
<dbReference type="InterPro" id="IPR005840">
    <property type="entry name" value="Ribosomal_uS12_MeSTrfase_RimO"/>
</dbReference>
<keyword evidence="3 8" id="KW-0808">Transferase</keyword>
<dbReference type="InterPro" id="IPR058240">
    <property type="entry name" value="rSAM_sf"/>
</dbReference>
<dbReference type="SMART" id="SM00729">
    <property type="entry name" value="Elp3"/>
    <property type="match status" value="1"/>
</dbReference>
<proteinExistence type="inferred from homology"/>
<evidence type="ECO:0000256" key="4">
    <source>
        <dbReference type="ARBA" id="ARBA00022691"/>
    </source>
</evidence>
<feature type="binding site" evidence="8">
    <location>
        <position position="155"/>
    </location>
    <ligand>
        <name>[4Fe-4S] cluster</name>
        <dbReference type="ChEBI" id="CHEBI:49883"/>
        <label>2</label>
        <note>4Fe-4S-S-AdoMet</note>
    </ligand>
</feature>
<keyword evidence="2 8" id="KW-0963">Cytoplasm</keyword>
<feature type="domain" description="TRAM" evidence="9">
    <location>
        <begin position="370"/>
        <end position="436"/>
    </location>
</feature>
<dbReference type="GO" id="GO:0005829">
    <property type="term" value="C:cytosol"/>
    <property type="evidence" value="ECO:0007669"/>
    <property type="project" value="TreeGrafter"/>
</dbReference>
<sequence length="436" mass="49771">MKTKGVRTNKINIVTLGCSKNLVDSEVLFTQLKGNGMNVTHESKKDDANIVVINTCGFIDNAKEESINTILRYTDAKEAGIVDKVYVTGCLSHRYKDELEVEMPTVDAWFGTNELPRMLKTLRADYKHELVGERLLTTPAHFAYLKIAEGCDRPCSFCAIPLMRGGHVSRSMDELVTEAKSLARRGTKELILIAQDLTYYGLDIYKKRNLADLINRLADVEGIDWIRLQYAYPSGFPMDVLDVMQQRDNVCKYLDMPLQTGSTEMLKLMRRGITRERTEELVRSIRERVPGITLRTTLIVGHPGETDALFDETYEFVERMRFDRLGVFTYSHEDQTHSYSMPDDVPDDVKQERADELMELQQGISSELNQEKVGQTYKVLFDRKEGGYFIGRTEADSPEVDNEVLVPAQQYVRLGDFAHVKIDRAEEFDLYGTVIN</sequence>
<comment type="catalytic activity">
    <reaction evidence="8">
        <text>L-aspartate(89)-[ribosomal protein uS12]-hydrogen + (sulfur carrier)-SH + AH2 + 2 S-adenosyl-L-methionine = 3-methylsulfanyl-L-aspartate(89)-[ribosomal protein uS12]-hydrogen + (sulfur carrier)-H + 5'-deoxyadenosine + L-methionine + A + S-adenosyl-L-homocysteine + 2 H(+)</text>
        <dbReference type="Rhea" id="RHEA:37087"/>
        <dbReference type="Rhea" id="RHEA-COMP:10460"/>
        <dbReference type="Rhea" id="RHEA-COMP:10461"/>
        <dbReference type="Rhea" id="RHEA-COMP:14737"/>
        <dbReference type="Rhea" id="RHEA-COMP:14739"/>
        <dbReference type="ChEBI" id="CHEBI:13193"/>
        <dbReference type="ChEBI" id="CHEBI:15378"/>
        <dbReference type="ChEBI" id="CHEBI:17319"/>
        <dbReference type="ChEBI" id="CHEBI:17499"/>
        <dbReference type="ChEBI" id="CHEBI:29917"/>
        <dbReference type="ChEBI" id="CHEBI:29961"/>
        <dbReference type="ChEBI" id="CHEBI:57844"/>
        <dbReference type="ChEBI" id="CHEBI:57856"/>
        <dbReference type="ChEBI" id="CHEBI:59789"/>
        <dbReference type="ChEBI" id="CHEBI:64428"/>
        <dbReference type="ChEBI" id="CHEBI:73599"/>
        <dbReference type="EC" id="2.8.4.4"/>
    </reaction>
</comment>
<dbReference type="InterPro" id="IPR023404">
    <property type="entry name" value="rSAM_horseshoe"/>
</dbReference>
<evidence type="ECO:0000256" key="1">
    <source>
        <dbReference type="ARBA" id="ARBA00022485"/>
    </source>
</evidence>
<comment type="subcellular location">
    <subcellularLocation>
        <location evidence="8">Cytoplasm</location>
    </subcellularLocation>
</comment>
<evidence type="ECO:0000256" key="2">
    <source>
        <dbReference type="ARBA" id="ARBA00022490"/>
    </source>
</evidence>
<dbReference type="SFLD" id="SFLDG01061">
    <property type="entry name" value="methylthiotransferase"/>
    <property type="match status" value="1"/>
</dbReference>
<dbReference type="SFLD" id="SFLDG01082">
    <property type="entry name" value="B12-binding_domain_containing"/>
    <property type="match status" value="1"/>
</dbReference>
<dbReference type="EC" id="2.8.4.4" evidence="8"/>
<dbReference type="Proteomes" id="UP000501128">
    <property type="component" value="Chromosome"/>
</dbReference>
<feature type="domain" description="MTTase N-terminal" evidence="10">
    <location>
        <begin position="9"/>
        <end position="127"/>
    </location>
</feature>
<keyword evidence="12" id="KW-0687">Ribonucleoprotein</keyword>
<dbReference type="GO" id="GO:0006400">
    <property type="term" value="P:tRNA modification"/>
    <property type="evidence" value="ECO:0007669"/>
    <property type="project" value="InterPro"/>
</dbReference>
<name>A0A7L5DLM6_9BACT</name>
<keyword evidence="7 8" id="KW-0411">Iron-sulfur</keyword>